<reference evidence="4 5" key="1">
    <citation type="submission" date="2024-09" db="EMBL/GenBank/DDBJ databases">
        <title>Rethinking Asexuality: The Enigmatic Case of Functional Sexual Genes in Lepraria (Stereocaulaceae).</title>
        <authorList>
            <person name="Doellman M."/>
            <person name="Sun Y."/>
            <person name="Barcenas-Pena A."/>
            <person name="Lumbsch H.T."/>
            <person name="Grewe F."/>
        </authorList>
    </citation>
    <scope>NUCLEOTIDE SEQUENCE [LARGE SCALE GENOMIC DNA]</scope>
    <source>
        <strain evidence="4 5">Grewe 0041</strain>
    </source>
</reference>
<feature type="domain" description="Methyltransferase" evidence="3">
    <location>
        <begin position="275"/>
        <end position="485"/>
    </location>
</feature>
<organism evidence="4 5">
    <name type="scientific">Lepraria finkii</name>
    <dbReference type="NCBI Taxonomy" id="1340010"/>
    <lineage>
        <taxon>Eukaryota</taxon>
        <taxon>Fungi</taxon>
        <taxon>Dikarya</taxon>
        <taxon>Ascomycota</taxon>
        <taxon>Pezizomycotina</taxon>
        <taxon>Lecanoromycetes</taxon>
        <taxon>OSLEUM clade</taxon>
        <taxon>Lecanoromycetidae</taxon>
        <taxon>Lecanorales</taxon>
        <taxon>Lecanorineae</taxon>
        <taxon>Stereocaulaceae</taxon>
        <taxon>Lepraria</taxon>
    </lineage>
</organism>
<accession>A0ABR4AU23</accession>
<evidence type="ECO:0000256" key="1">
    <source>
        <dbReference type="SAM" id="MobiDB-lite"/>
    </source>
</evidence>
<dbReference type="Pfam" id="PF13679">
    <property type="entry name" value="Methyltransf_32"/>
    <property type="match status" value="1"/>
</dbReference>
<evidence type="ECO:0000259" key="3">
    <source>
        <dbReference type="Pfam" id="PF13679"/>
    </source>
</evidence>
<evidence type="ECO:0000313" key="4">
    <source>
        <dbReference type="EMBL" id="KAL2049059.1"/>
    </source>
</evidence>
<keyword evidence="2" id="KW-0732">Signal</keyword>
<dbReference type="EMBL" id="JBHFEH010000072">
    <property type="protein sequence ID" value="KAL2049059.1"/>
    <property type="molecule type" value="Genomic_DNA"/>
</dbReference>
<protein>
    <recommendedName>
        <fullName evidence="3">Methyltransferase domain-containing protein</fullName>
    </recommendedName>
</protein>
<evidence type="ECO:0000313" key="5">
    <source>
        <dbReference type="Proteomes" id="UP001590951"/>
    </source>
</evidence>
<name>A0ABR4AU23_9LECA</name>
<gene>
    <name evidence="4" type="ORF">ABVK25_010655</name>
</gene>
<dbReference type="InterPro" id="IPR025714">
    <property type="entry name" value="Methyltranfer_dom"/>
</dbReference>
<sequence length="703" mass="77899">MFRTSILSALPLFLSTFLTSLPTLQALLSNLEPPQDNVICGKVNPTARTCIVSGHVLRSEGAMTITVNVKDSDGNVIGTGSSPYPLTLGADYNYPGPSVTGDAFACDMNSILNMMPVPRPLPLGQDFADTEHYVESLLSFITSSELFAKLCGGIHILDFLTKQPDLYSAVLLPEWREWFQIHEVSDILDLFMREDLSAAKFVGPLSLESHTQEHSSNLEWRGGPYPPSSLLDYIQNNLKHTIDQDFKGHDPRNGTSSTTKPSPLPRHVAVGMKPKKVHEVENFVKYIDDLVADIDKSSSQIITHVVDFGSGQNYLGRALASPPHNQRIIALESKQHNITGAKIMDITAKLAEKEKIMRNKKQFRAGSRSADSPQSMNGKMYSEDALCLVNSLGQSSALPPKVNGENGNIQYIETCIENGDLSSVIDQIHAMPSSQINGTTSDPQVMVISLHSCGNLLHHGLRSLTLNPSVKAVAMVGCCYNVVTERLGPPTYKLPSLRSSNLRLEQASAAYDRHGFPMSERLATYNYQHGEGIRLNITARMMACQAPQNWTAKDCESFFTRHFYRALLQRIFLDRGVVEKPTGAGGETASGSPRGWTGAGPALTIGSLRKACYTSFIAYVRDRMGDLTDEDFLRYEEQYKEKKKELSIIWSLMAFSAGVVESTIVVDRWLWLKEQDEVRDCWVEAVFDYKQSPRNLVVVGIRK</sequence>
<feature type="chain" id="PRO_5046579274" description="Methyltransferase domain-containing protein" evidence="2">
    <location>
        <begin position="27"/>
        <end position="703"/>
    </location>
</feature>
<dbReference type="Proteomes" id="UP001590951">
    <property type="component" value="Unassembled WGS sequence"/>
</dbReference>
<evidence type="ECO:0000256" key="2">
    <source>
        <dbReference type="SAM" id="SignalP"/>
    </source>
</evidence>
<dbReference type="PANTHER" id="PTHR12496:SF0">
    <property type="entry name" value="METHYLTRANSFERASE DOMAIN-CONTAINING PROTEIN"/>
    <property type="match status" value="1"/>
</dbReference>
<dbReference type="InterPro" id="IPR052220">
    <property type="entry name" value="METTL25"/>
</dbReference>
<dbReference type="PANTHER" id="PTHR12496">
    <property type="entry name" value="CGI-41 METHYLTRANSFERASE"/>
    <property type="match status" value="1"/>
</dbReference>
<feature type="region of interest" description="Disordered" evidence="1">
    <location>
        <begin position="244"/>
        <end position="266"/>
    </location>
</feature>
<keyword evidence="5" id="KW-1185">Reference proteome</keyword>
<comment type="caution">
    <text evidence="4">The sequence shown here is derived from an EMBL/GenBank/DDBJ whole genome shotgun (WGS) entry which is preliminary data.</text>
</comment>
<proteinExistence type="predicted"/>
<feature type="signal peptide" evidence="2">
    <location>
        <begin position="1"/>
        <end position="26"/>
    </location>
</feature>